<dbReference type="GO" id="GO:0009086">
    <property type="term" value="P:methionine biosynthetic process"/>
    <property type="evidence" value="ECO:0007669"/>
    <property type="project" value="UniProtKB-UniRule"/>
</dbReference>
<gene>
    <name evidence="10" type="primary">metE</name>
    <name evidence="17" type="ORF">EDD69_12218</name>
</gene>
<feature type="binding site" evidence="10 11">
    <location>
        <position position="603"/>
    </location>
    <ligand>
        <name>L-homocysteine</name>
        <dbReference type="ChEBI" id="CHEBI:58199"/>
    </ligand>
</feature>
<evidence type="ECO:0000256" key="14">
    <source>
        <dbReference type="SAM" id="Coils"/>
    </source>
</evidence>
<feature type="binding site" evidence="10 11">
    <location>
        <position position="488"/>
    </location>
    <ligand>
        <name>L-methionine</name>
        <dbReference type="ChEBI" id="CHEBI:57844"/>
    </ligand>
</feature>
<dbReference type="UniPathway" id="UPA00051">
    <property type="reaction ID" value="UER00082"/>
</dbReference>
<keyword evidence="6 10" id="KW-0808">Transferase</keyword>
<keyword evidence="4 10" id="KW-0489">Methyltransferase</keyword>
<feature type="binding site" evidence="10">
    <location>
        <position position="488"/>
    </location>
    <ligand>
        <name>L-homocysteine</name>
        <dbReference type="ChEBI" id="CHEBI:58199"/>
    </ligand>
</feature>
<evidence type="ECO:0000256" key="2">
    <source>
        <dbReference type="ARBA" id="ARBA00004681"/>
    </source>
</evidence>
<evidence type="ECO:0000313" key="17">
    <source>
        <dbReference type="EMBL" id="TCL44905.1"/>
    </source>
</evidence>
<feature type="binding site" evidence="12">
    <location>
        <position position="647"/>
    </location>
    <ligand>
        <name>Zn(2+)</name>
        <dbReference type="ChEBI" id="CHEBI:29105"/>
        <label>1</label>
        <note>catalytic</note>
    </ligand>
</feature>
<keyword evidence="7 10" id="KW-0479">Metal-binding</keyword>
<feature type="binding site" evidence="10 11">
    <location>
        <begin position="435"/>
        <end position="437"/>
    </location>
    <ligand>
        <name>L-methionine</name>
        <dbReference type="ChEBI" id="CHEBI:57844"/>
    </ligand>
</feature>
<accession>A0A4R1QCV8</accession>
<feature type="binding site" evidence="12">
    <location>
        <position position="669"/>
    </location>
    <ligand>
        <name>Zn(2+)</name>
        <dbReference type="ChEBI" id="CHEBI:29105"/>
        <label>1</label>
        <note>catalytic</note>
    </ligand>
</feature>
<feature type="binding site" evidence="10 11">
    <location>
        <begin position="435"/>
        <end position="437"/>
    </location>
    <ligand>
        <name>L-homocysteine</name>
        <dbReference type="ChEBI" id="CHEBI:58199"/>
    </ligand>
</feature>
<feature type="binding site" evidence="11">
    <location>
        <position position="18"/>
    </location>
    <ligand>
        <name>5-methyltetrahydropteroyltri-L-glutamate</name>
        <dbReference type="ChEBI" id="CHEBI:58207"/>
    </ligand>
</feature>
<feature type="binding site" evidence="10">
    <location>
        <begin position="15"/>
        <end position="18"/>
    </location>
    <ligand>
        <name>5-methyltetrahydropteroyltri-L-glutamate</name>
        <dbReference type="ChEBI" id="CHEBI:58207"/>
    </ligand>
</feature>
<keyword evidence="8 10" id="KW-0862">Zinc</keyword>
<feature type="binding site" evidence="10">
    <location>
        <position position="111"/>
    </location>
    <ligand>
        <name>5-methyltetrahydropteroyltri-L-glutamate</name>
        <dbReference type="ChEBI" id="CHEBI:58207"/>
    </ligand>
</feature>
<evidence type="ECO:0000256" key="3">
    <source>
        <dbReference type="ARBA" id="ARBA00009553"/>
    </source>
</evidence>
<dbReference type="InterPro" id="IPR013215">
    <property type="entry name" value="Cbl-indep_Met_Synth_N"/>
</dbReference>
<evidence type="ECO:0000256" key="13">
    <source>
        <dbReference type="PIRSR" id="PIRSR000382-3"/>
    </source>
</evidence>
<keyword evidence="14" id="KW-0175">Coiled coil</keyword>
<feature type="binding site" evidence="10 11">
    <location>
        <begin position="519"/>
        <end position="520"/>
    </location>
    <ligand>
        <name>5-methyltetrahydropteroyltri-L-glutamate</name>
        <dbReference type="ChEBI" id="CHEBI:58207"/>
    </ligand>
</feature>
<dbReference type="PANTHER" id="PTHR30519">
    <property type="entry name" value="5-METHYLTETRAHYDROPTEROYLTRIGLUTAMATE--HOMOCYSTEINE METHYLTRANSFERASE"/>
    <property type="match status" value="1"/>
</dbReference>
<dbReference type="InterPro" id="IPR006276">
    <property type="entry name" value="Cobalamin-indep_Met_synthase"/>
</dbReference>
<name>A0A4R1QCV8_9BACL</name>
<comment type="caution">
    <text evidence="17">The sequence shown here is derived from an EMBL/GenBank/DDBJ whole genome shotgun (WGS) entry which is preliminary data.</text>
</comment>
<evidence type="ECO:0000256" key="12">
    <source>
        <dbReference type="PIRSR" id="PIRSR000382-2"/>
    </source>
</evidence>
<evidence type="ECO:0000256" key="8">
    <source>
        <dbReference type="ARBA" id="ARBA00022833"/>
    </source>
</evidence>
<dbReference type="Pfam" id="PF08267">
    <property type="entry name" value="Meth_synt_1"/>
    <property type="match status" value="1"/>
</dbReference>
<feature type="binding site" evidence="10">
    <location>
        <position position="669"/>
    </location>
    <ligand>
        <name>Zn(2+)</name>
        <dbReference type="ChEBI" id="CHEBI:29105"/>
        <note>catalytic</note>
    </ligand>
</feature>
<dbReference type="EC" id="2.1.1.14" evidence="10"/>
<evidence type="ECO:0000256" key="9">
    <source>
        <dbReference type="ARBA" id="ARBA00023167"/>
    </source>
</evidence>
<dbReference type="GO" id="GO:0008270">
    <property type="term" value="F:zinc ion binding"/>
    <property type="evidence" value="ECO:0007669"/>
    <property type="project" value="InterPro"/>
</dbReference>
<dbReference type="OrthoDB" id="244285at2"/>
<evidence type="ECO:0000256" key="11">
    <source>
        <dbReference type="PIRSR" id="PIRSR000382-1"/>
    </source>
</evidence>
<comment type="pathway">
    <text evidence="2 10">Amino-acid biosynthesis; L-methionine biosynthesis via de novo pathway; L-methionine from L-homocysteine (MetE route): step 1/1.</text>
</comment>
<protein>
    <recommendedName>
        <fullName evidence="10">5-methyltetrahydropteroyltriglutamate--homocysteine methyltransferase</fullName>
        <ecNumber evidence="10">2.1.1.14</ecNumber>
    </recommendedName>
    <alternativeName>
        <fullName evidence="10">Cobalamin-independent methionine synthase</fullName>
    </alternativeName>
    <alternativeName>
        <fullName evidence="10">Methionine synthase, vitamin-B12 independent isozyme</fullName>
    </alternativeName>
</protein>
<feature type="binding site" evidence="10 11">
    <location>
        <position position="603"/>
    </location>
    <ligand>
        <name>L-methionine</name>
        <dbReference type="ChEBI" id="CHEBI:57844"/>
    </ligand>
</feature>
<dbReference type="Gene3D" id="3.20.20.210">
    <property type="match status" value="2"/>
</dbReference>
<dbReference type="Pfam" id="PF01717">
    <property type="entry name" value="Meth_synt_2"/>
    <property type="match status" value="1"/>
</dbReference>
<reference evidence="17 18" key="1">
    <citation type="submission" date="2019-03" db="EMBL/GenBank/DDBJ databases">
        <title>Genomic Encyclopedia of Type Strains, Phase IV (KMG-IV): sequencing the most valuable type-strain genomes for metagenomic binning, comparative biology and taxonomic classification.</title>
        <authorList>
            <person name="Goeker M."/>
        </authorList>
    </citation>
    <scope>NUCLEOTIDE SEQUENCE [LARGE SCALE GENOMIC DNA]</scope>
    <source>
        <strain evidence="17 18">DSM 24979</strain>
    </source>
</reference>
<evidence type="ECO:0000256" key="10">
    <source>
        <dbReference type="HAMAP-Rule" id="MF_00172"/>
    </source>
</evidence>
<dbReference type="CDD" id="cd03312">
    <property type="entry name" value="CIMS_N_terminal_like"/>
    <property type="match status" value="1"/>
</dbReference>
<keyword evidence="5 10" id="KW-0028">Amino-acid biosynthesis</keyword>
<feature type="binding site" evidence="12">
    <location>
        <position position="656"/>
    </location>
    <ligand>
        <name>Zn(2+)</name>
        <dbReference type="ChEBI" id="CHEBI:29105"/>
        <label>1</label>
        <note>catalytic</note>
    </ligand>
</feature>
<sequence>MKSSNLGYPRIGEKREWKKTLESFWAGQIEETDFLAIMESIRLAHIRKQKEIGIDLIPVGDFTFYDHMLDTAVMFGLVPERFHHTGGEVPLSVYFSMARGSKDAPACEMTKWFNTNYHYIAPELNSRLRPRLIENKPLKAFQEAKAKLGIKGKPVLIGPYTFIKLSKGFDSKQLPALILLLLPLYEQVLQELEKEGAEWVQIDEPILVTSLAKEEMATIAFIYQKLNKAAPRLNIMLQTYFEAAEWYEELIELPVQGIGLDFTCSLEENSENILKFGFPSDKILAAGMIDGRNIWRADLAEKRKLIETIAAVVPEDRLWLQPSSSLIHLPITIKNEINLSPLLKHSLAFADEKLEEIVYLAKLFRGEIDQEDRYYQDNQQALRLLKNDASRYNHHVQKEQEKLKNERAERKSPYLVRKKRQKEVWELPILPTTTIGSFSQTAEVRKARQKLKKGEWIQPQYEQFIQQEIRKWIAIQEEIGLDVLVHGEFERTDMVEFFGEKLGGFAFTENGWVQSYGSRCFRPPIIYGDVEFLQPMTVKESVYAQSLTSKPVKGMLTGPVTILNWSFVRDDRPRQEVAEQIALALRKEVEILEAAGISMIQVDEPALLEGLPLKEEKKQEYLEWAVRMFRIVTSTVEDTTQIHTHMCYCDFSAYMHDISKMDADVISIETSRSHGEIIPVFEKETYDKGIGLGVYDIHSPRVPSVEEIAAIIEQSLQVLDVEQFWINPDCGLKTRGEEETIASLKNMVAAARLVRKRLDGKEPTVAEGRERNDSTKARK</sequence>
<evidence type="ECO:0000259" key="16">
    <source>
        <dbReference type="Pfam" id="PF08267"/>
    </source>
</evidence>
<feature type="binding site" evidence="11">
    <location>
        <position position="116"/>
    </location>
    <ligand>
        <name>5-methyltetrahydropteroyltri-L-glutamate</name>
        <dbReference type="ChEBI" id="CHEBI:58207"/>
    </ligand>
</feature>
<evidence type="ECO:0000256" key="5">
    <source>
        <dbReference type="ARBA" id="ARBA00022605"/>
    </source>
</evidence>
<feature type="domain" description="Cobalamin-independent methionine synthase MetE N-terminal" evidence="16">
    <location>
        <begin position="3"/>
        <end position="312"/>
    </location>
</feature>
<evidence type="ECO:0000256" key="1">
    <source>
        <dbReference type="ARBA" id="ARBA00002777"/>
    </source>
</evidence>
<keyword evidence="18" id="KW-1185">Reference proteome</keyword>
<comment type="cofactor">
    <cofactor evidence="10">
        <name>Zn(2+)</name>
        <dbReference type="ChEBI" id="CHEBI:29105"/>
    </cofactor>
    <text evidence="10">Binds 1 zinc ion per subunit.</text>
</comment>
<feature type="coiled-coil region" evidence="14">
    <location>
        <begin position="382"/>
        <end position="409"/>
    </location>
</feature>
<dbReference type="EMBL" id="SLUL01000022">
    <property type="protein sequence ID" value="TCL44905.1"/>
    <property type="molecule type" value="Genomic_DNA"/>
</dbReference>
<proteinExistence type="inferred from homology"/>
<comment type="function">
    <text evidence="1 10">Catalyzes the transfer of a methyl group from 5-methyltetrahydrofolate to homocysteine resulting in methionine formation.</text>
</comment>
<dbReference type="GO" id="GO:0003871">
    <property type="term" value="F:5-methyltetrahydropteroyltriglutamate-homocysteine S-methyltransferase activity"/>
    <property type="evidence" value="ECO:0007669"/>
    <property type="project" value="UniProtKB-UniRule"/>
</dbReference>
<comment type="similarity">
    <text evidence="3 10">Belongs to the vitamin-B12 independent methionine synthase family.</text>
</comment>
<evidence type="ECO:0000256" key="6">
    <source>
        <dbReference type="ARBA" id="ARBA00022679"/>
    </source>
</evidence>
<dbReference type="InterPro" id="IPR038071">
    <property type="entry name" value="UROD/MetE-like_sf"/>
</dbReference>
<dbReference type="PIRSF" id="PIRSF000382">
    <property type="entry name" value="MeTrfase_B12_ind"/>
    <property type="match status" value="1"/>
</dbReference>
<feature type="binding site" evidence="12">
    <location>
        <position position="645"/>
    </location>
    <ligand>
        <name>Zn(2+)</name>
        <dbReference type="ChEBI" id="CHEBI:29105"/>
        <label>1</label>
        <note>catalytic</note>
    </ligand>
</feature>
<feature type="active site" description="Proton donor" evidence="10 13">
    <location>
        <position position="698"/>
    </location>
</feature>
<evidence type="ECO:0000313" key="18">
    <source>
        <dbReference type="Proteomes" id="UP000295658"/>
    </source>
</evidence>
<evidence type="ECO:0000259" key="15">
    <source>
        <dbReference type="Pfam" id="PF01717"/>
    </source>
</evidence>
<evidence type="ECO:0000256" key="4">
    <source>
        <dbReference type="ARBA" id="ARBA00022603"/>
    </source>
</evidence>
<dbReference type="CDD" id="cd03311">
    <property type="entry name" value="CIMS_C_terminal_like"/>
    <property type="match status" value="1"/>
</dbReference>
<keyword evidence="10" id="KW-0677">Repeat</keyword>
<dbReference type="NCBIfam" id="NF003556">
    <property type="entry name" value="PRK05222.1"/>
    <property type="match status" value="1"/>
</dbReference>
<feature type="binding site" evidence="10">
    <location>
        <position position="645"/>
    </location>
    <ligand>
        <name>Zn(2+)</name>
        <dbReference type="ChEBI" id="CHEBI:29105"/>
        <note>catalytic</note>
    </ligand>
</feature>
<feature type="domain" description="Cobalamin-independent methionine synthase MetE C-terminal/archaeal" evidence="15">
    <location>
        <begin position="430"/>
        <end position="752"/>
    </location>
</feature>
<comment type="catalytic activity">
    <reaction evidence="10">
        <text>5-methyltetrahydropteroyltri-L-glutamate + L-homocysteine = tetrahydropteroyltri-L-glutamate + L-methionine</text>
        <dbReference type="Rhea" id="RHEA:21196"/>
        <dbReference type="ChEBI" id="CHEBI:57844"/>
        <dbReference type="ChEBI" id="CHEBI:58140"/>
        <dbReference type="ChEBI" id="CHEBI:58199"/>
        <dbReference type="ChEBI" id="CHEBI:58207"/>
        <dbReference type="EC" id="2.1.1.14"/>
    </reaction>
</comment>
<comment type="cofactor">
    <cofactor evidence="12">
        <name>Zn(2+)</name>
        <dbReference type="ChEBI" id="CHEBI:29105"/>
    </cofactor>
    <text evidence="12">Binds 2 Zn(2+) ions per subunit.</text>
</comment>
<feature type="binding site" evidence="10 11">
    <location>
        <position position="565"/>
    </location>
    <ligand>
        <name>5-methyltetrahydropteroyltri-L-glutamate</name>
        <dbReference type="ChEBI" id="CHEBI:58207"/>
    </ligand>
</feature>
<dbReference type="RefSeq" id="WP_132949573.1">
    <property type="nucleotide sequence ID" value="NZ_SLUL01000022.1"/>
</dbReference>
<dbReference type="InterPro" id="IPR002629">
    <property type="entry name" value="Met_Synth_C/arc"/>
</dbReference>
<dbReference type="NCBIfam" id="TIGR01371">
    <property type="entry name" value="met_syn_B12ind"/>
    <property type="match status" value="1"/>
</dbReference>
<feature type="binding site" evidence="10">
    <location>
        <position position="609"/>
    </location>
    <ligand>
        <name>5-methyltetrahydropteroyltri-L-glutamate</name>
        <dbReference type="ChEBI" id="CHEBI:58207"/>
    </ligand>
</feature>
<dbReference type="GO" id="GO:0032259">
    <property type="term" value="P:methylation"/>
    <property type="evidence" value="ECO:0007669"/>
    <property type="project" value="UniProtKB-KW"/>
</dbReference>
<keyword evidence="9 10" id="KW-0486">Methionine biosynthesis</keyword>
<evidence type="ECO:0000256" key="7">
    <source>
        <dbReference type="ARBA" id="ARBA00022723"/>
    </source>
</evidence>
<feature type="binding site" evidence="10">
    <location>
        <position position="647"/>
    </location>
    <ligand>
        <name>Zn(2+)</name>
        <dbReference type="ChEBI" id="CHEBI:29105"/>
        <note>catalytic</note>
    </ligand>
</feature>
<dbReference type="SUPFAM" id="SSF51726">
    <property type="entry name" value="UROD/MetE-like"/>
    <property type="match status" value="2"/>
</dbReference>
<dbReference type="Proteomes" id="UP000295658">
    <property type="component" value="Unassembled WGS sequence"/>
</dbReference>
<dbReference type="AlphaFoldDB" id="A0A4R1QCV8"/>
<feature type="binding site" evidence="12">
    <location>
        <position position="730"/>
    </location>
    <ligand>
        <name>Zn(2+)</name>
        <dbReference type="ChEBI" id="CHEBI:29105"/>
        <label>1</label>
        <note>catalytic</note>
    </ligand>
</feature>
<feature type="binding site" evidence="10">
    <location>
        <position position="730"/>
    </location>
    <ligand>
        <name>Zn(2+)</name>
        <dbReference type="ChEBI" id="CHEBI:29105"/>
        <note>catalytic</note>
    </ligand>
</feature>
<dbReference type="HAMAP" id="MF_00172">
    <property type="entry name" value="Meth_synth"/>
    <property type="match status" value="1"/>
</dbReference>
<organism evidence="17 18">
    <name type="scientific">Thermolongibacillus altinsuensis</name>
    <dbReference type="NCBI Taxonomy" id="575256"/>
    <lineage>
        <taxon>Bacteria</taxon>
        <taxon>Bacillati</taxon>
        <taxon>Bacillota</taxon>
        <taxon>Bacilli</taxon>
        <taxon>Bacillales</taxon>
        <taxon>Anoxybacillaceae</taxon>
        <taxon>Thermolongibacillus</taxon>
    </lineage>
</organism>